<gene>
    <name evidence="3" type="ORF">G7068_04435</name>
</gene>
<evidence type="ECO:0000256" key="1">
    <source>
        <dbReference type="SAM" id="Phobius"/>
    </source>
</evidence>
<keyword evidence="1" id="KW-0472">Membrane</keyword>
<feature type="chain" id="PRO_5026271569" evidence="2">
    <location>
        <begin position="24"/>
        <end position="355"/>
    </location>
</feature>
<protein>
    <submittedName>
        <fullName evidence="3">Uncharacterized protein</fullName>
    </submittedName>
</protein>
<dbReference type="KEGG" id="lvi:G7068_04435"/>
<evidence type="ECO:0000256" key="2">
    <source>
        <dbReference type="SAM" id="SignalP"/>
    </source>
</evidence>
<dbReference type="RefSeq" id="WP_166289461.1">
    <property type="nucleotide sequence ID" value="NZ_CP049863.1"/>
</dbReference>
<evidence type="ECO:0000313" key="3">
    <source>
        <dbReference type="EMBL" id="QIK62536.1"/>
    </source>
</evidence>
<dbReference type="Proteomes" id="UP000502677">
    <property type="component" value="Chromosome"/>
</dbReference>
<keyword evidence="1" id="KW-0812">Transmembrane</keyword>
<accession>A0A6G7XDI6</accession>
<name>A0A6G7XDI6_9MICO</name>
<reference evidence="3 4" key="1">
    <citation type="submission" date="2020-03" db="EMBL/GenBank/DDBJ databases">
        <title>Leucobacter sp. nov., isolated from beetles.</title>
        <authorList>
            <person name="Hyun D.-W."/>
            <person name="Bae J.-W."/>
        </authorList>
    </citation>
    <scope>NUCLEOTIDE SEQUENCE [LARGE SCALE GENOMIC DNA]</scope>
    <source>
        <strain evidence="3 4">HDW9C</strain>
    </source>
</reference>
<sequence length="355" mass="37507">MRSLKAMLAVGASGLLLAGAASAATPALAVTDVGEIIDSCGSQTVCQFDGASITNAQALEGSLPDGVRVVVIPAPDQAETVPSSTIASQFKSATGAKTVIVIEDRSKDRFAVASDGDAKAITEELYSQSQTDGGLAVAAVEDTLASGDASPGADDDGGFGGALLGGILVIAACLVGAGAVYVLMRRRKGRSNSEHVAAMRLEKELAAALDGEDGKFIEDALEKLERSAAKYPDLGPLLMAMTQHVSELFVRVHNRGTDQQLRLLQAKYKDTLSKLLKAMNDDYYGDILANPQYWSNPEQRLAEVGMAIASVDQQAVENIRQVNESRDLEFKVALDSLIKTVNEAKLSDVYTDREE</sequence>
<dbReference type="AlphaFoldDB" id="A0A6G7XDI6"/>
<keyword evidence="2" id="KW-0732">Signal</keyword>
<feature type="signal peptide" evidence="2">
    <location>
        <begin position="1"/>
        <end position="23"/>
    </location>
</feature>
<keyword evidence="1" id="KW-1133">Transmembrane helix</keyword>
<proteinExistence type="predicted"/>
<organism evidence="3 4">
    <name type="scientific">Leucobacter viscericola</name>
    <dbReference type="NCBI Taxonomy" id="2714935"/>
    <lineage>
        <taxon>Bacteria</taxon>
        <taxon>Bacillati</taxon>
        <taxon>Actinomycetota</taxon>
        <taxon>Actinomycetes</taxon>
        <taxon>Micrococcales</taxon>
        <taxon>Microbacteriaceae</taxon>
        <taxon>Leucobacter</taxon>
    </lineage>
</organism>
<feature type="transmembrane region" description="Helical" evidence="1">
    <location>
        <begin position="159"/>
        <end position="183"/>
    </location>
</feature>
<dbReference type="EMBL" id="CP049863">
    <property type="protein sequence ID" value="QIK62536.1"/>
    <property type="molecule type" value="Genomic_DNA"/>
</dbReference>
<keyword evidence="4" id="KW-1185">Reference proteome</keyword>
<evidence type="ECO:0000313" key="4">
    <source>
        <dbReference type="Proteomes" id="UP000502677"/>
    </source>
</evidence>